<reference evidence="2 3" key="1">
    <citation type="submission" date="2013-02" db="EMBL/GenBank/DDBJ databases">
        <title>The complete genome sequence of Corynebacterium callunae DSM 20147.</title>
        <authorList>
            <person name="Ruckert C."/>
            <person name="Albersmeier A."/>
            <person name="Kalinowski J."/>
        </authorList>
    </citation>
    <scope>NUCLEOTIDE SEQUENCE [LARGE SCALE GENOMIC DNA]</scope>
    <source>
        <strain evidence="2 3">DSM 20147</strain>
    </source>
</reference>
<protein>
    <recommendedName>
        <fullName evidence="4">DUF5642 domain-containing protein</fullName>
    </recommendedName>
</protein>
<name>M1UVL4_9CORY</name>
<dbReference type="OrthoDB" id="4407669at2"/>
<organism evidence="2 3">
    <name type="scientific">Corynebacterium callunae DSM 20147</name>
    <dbReference type="NCBI Taxonomy" id="1121353"/>
    <lineage>
        <taxon>Bacteria</taxon>
        <taxon>Bacillati</taxon>
        <taxon>Actinomycetota</taxon>
        <taxon>Actinomycetes</taxon>
        <taxon>Mycobacteriales</taxon>
        <taxon>Corynebacteriaceae</taxon>
        <taxon>Corynebacterium</taxon>
    </lineage>
</organism>
<dbReference type="PROSITE" id="PS51257">
    <property type="entry name" value="PROKAR_LIPOPROTEIN"/>
    <property type="match status" value="1"/>
</dbReference>
<dbReference type="Proteomes" id="UP000011760">
    <property type="component" value="Chromosome"/>
</dbReference>
<evidence type="ECO:0000313" key="3">
    <source>
        <dbReference type="Proteomes" id="UP000011760"/>
    </source>
</evidence>
<feature type="signal peptide" evidence="1">
    <location>
        <begin position="1"/>
        <end position="26"/>
    </location>
</feature>
<feature type="chain" id="PRO_5004018039" description="DUF5642 domain-containing protein" evidence="1">
    <location>
        <begin position="27"/>
        <end position="216"/>
    </location>
</feature>
<dbReference type="eggNOG" id="ENOG5031YZ5">
    <property type="taxonomic scope" value="Bacteria"/>
</dbReference>
<proteinExistence type="predicted"/>
<dbReference type="HOGENOM" id="CLU_1319136_0_0_11"/>
<accession>M1UVL4</accession>
<dbReference type="PATRIC" id="fig|1121353.3.peg.2130"/>
<gene>
    <name evidence="2" type="ORF">H924_10445</name>
</gene>
<dbReference type="EMBL" id="CP004354">
    <property type="protein sequence ID" value="AGG67517.1"/>
    <property type="molecule type" value="Genomic_DNA"/>
</dbReference>
<dbReference type="AlphaFoldDB" id="M1UVL4"/>
<evidence type="ECO:0000313" key="2">
    <source>
        <dbReference type="EMBL" id="AGG67517.1"/>
    </source>
</evidence>
<dbReference type="KEGG" id="ccn:H924_10445"/>
<keyword evidence="3" id="KW-1185">Reference proteome</keyword>
<sequence>MKKAIIFAPLLSAGLLLSACSSEPAAAPLETAPLHEQLLSVEETGKPDVTTANDTSLTGESMPLAVVHDAAKFEGACGEALQAAEDAELPTVASAARTYQIGEGTVSIALMSNPEDNEVSLTDLYSQIAESCTEPIKDADTGAEYSFTPLENSSDDVTGFKYDIAVTPGNEASTVMMLQQIGNHHVIVAGLETDEATTKELFDAQVAKLNAALEGA</sequence>
<evidence type="ECO:0000256" key="1">
    <source>
        <dbReference type="SAM" id="SignalP"/>
    </source>
</evidence>
<evidence type="ECO:0008006" key="4">
    <source>
        <dbReference type="Google" id="ProtNLM"/>
    </source>
</evidence>
<keyword evidence="1" id="KW-0732">Signal</keyword>